<organism evidence="2 3">
    <name type="scientific">Algoriphagus winogradskyi</name>
    <dbReference type="NCBI Taxonomy" id="237017"/>
    <lineage>
        <taxon>Bacteria</taxon>
        <taxon>Pseudomonadati</taxon>
        <taxon>Bacteroidota</taxon>
        <taxon>Cytophagia</taxon>
        <taxon>Cytophagales</taxon>
        <taxon>Cyclobacteriaceae</taxon>
        <taxon>Algoriphagus</taxon>
    </lineage>
</organism>
<dbReference type="Proteomes" id="UP001157915">
    <property type="component" value="Unassembled WGS sequence"/>
</dbReference>
<dbReference type="Gene3D" id="3.40.30.10">
    <property type="entry name" value="Glutaredoxin"/>
    <property type="match status" value="1"/>
</dbReference>
<dbReference type="InterPro" id="IPR013766">
    <property type="entry name" value="Thioredoxin_domain"/>
</dbReference>
<comment type="caution">
    <text evidence="2">The sequence shown here is derived from an EMBL/GenBank/DDBJ whole genome shotgun (WGS) entry which is preliminary data.</text>
</comment>
<evidence type="ECO:0000313" key="3">
    <source>
        <dbReference type="Proteomes" id="UP001157915"/>
    </source>
</evidence>
<dbReference type="RefSeq" id="WP_283413118.1">
    <property type="nucleotide sequence ID" value="NZ_FXUA01000003.1"/>
</dbReference>
<dbReference type="SUPFAM" id="SSF52833">
    <property type="entry name" value="Thioredoxin-like"/>
    <property type="match status" value="1"/>
</dbReference>
<dbReference type="InterPro" id="IPR013740">
    <property type="entry name" value="Redoxin"/>
</dbReference>
<accession>A0ABY1P0K7</accession>
<protein>
    <submittedName>
        <fullName evidence="2">Peroxiredoxin</fullName>
    </submittedName>
</protein>
<dbReference type="PROSITE" id="PS51352">
    <property type="entry name" value="THIOREDOXIN_2"/>
    <property type="match status" value="1"/>
</dbReference>
<gene>
    <name evidence="2" type="ORF">SAMN06265367_103616</name>
</gene>
<dbReference type="Pfam" id="PF08534">
    <property type="entry name" value="Redoxin"/>
    <property type="match status" value="1"/>
</dbReference>
<keyword evidence="3" id="KW-1185">Reference proteome</keyword>
<evidence type="ECO:0000259" key="1">
    <source>
        <dbReference type="PROSITE" id="PS51352"/>
    </source>
</evidence>
<dbReference type="InterPro" id="IPR036249">
    <property type="entry name" value="Thioredoxin-like_sf"/>
</dbReference>
<name>A0ABY1P0K7_9BACT</name>
<dbReference type="EMBL" id="FXUA01000003">
    <property type="protein sequence ID" value="SMP23512.1"/>
    <property type="molecule type" value="Genomic_DNA"/>
</dbReference>
<reference evidence="2 3" key="1">
    <citation type="submission" date="2017-05" db="EMBL/GenBank/DDBJ databases">
        <authorList>
            <person name="Varghese N."/>
            <person name="Submissions S."/>
        </authorList>
    </citation>
    <scope>NUCLEOTIDE SEQUENCE [LARGE SCALE GENOMIC DNA]</scope>
    <source>
        <strain evidence="2 3">DSM 15360</strain>
    </source>
</reference>
<sequence length="173" mass="19668">MGKYIFFGLLIFLVLLGALLTWKRMDEKKVLAEIHQSIPSIEFSSLDEKSVNLSTLIGRSLSLVVYFNSTCPLCQSEAELLVTHFQDRENLDFIFIFSEPVAEIRGFKESNHLEKLENVVFLSDTLFQFAHAFKLPGTPATFLYDTEGKLVKEFMGTFNMQELKDAIAEVNGD</sequence>
<proteinExistence type="predicted"/>
<evidence type="ECO:0000313" key="2">
    <source>
        <dbReference type="EMBL" id="SMP23512.1"/>
    </source>
</evidence>
<feature type="domain" description="Thioredoxin" evidence="1">
    <location>
        <begin position="32"/>
        <end position="172"/>
    </location>
</feature>